<dbReference type="SUPFAM" id="SSF54427">
    <property type="entry name" value="NTF2-like"/>
    <property type="match status" value="1"/>
</dbReference>
<evidence type="ECO:0000256" key="1">
    <source>
        <dbReference type="ARBA" id="ARBA00011344"/>
    </source>
</evidence>
<evidence type="ECO:0000259" key="2">
    <source>
        <dbReference type="Pfam" id="PF04542"/>
    </source>
</evidence>
<protein>
    <submittedName>
        <fullName evidence="4">RNA polymerase sigma-70 factor</fullName>
    </submittedName>
</protein>
<dbReference type="InterPro" id="IPR036388">
    <property type="entry name" value="WH-like_DNA-bd_sf"/>
</dbReference>
<dbReference type="RefSeq" id="WP_301167022.1">
    <property type="nucleotide sequence ID" value="NZ_JAUHTR010000008.1"/>
</dbReference>
<dbReference type="Gene3D" id="1.10.1740.10">
    <property type="match status" value="1"/>
</dbReference>
<dbReference type="CDD" id="cd06171">
    <property type="entry name" value="Sigma70_r4"/>
    <property type="match status" value="1"/>
</dbReference>
<name>A0ABT8I0F8_9BACL</name>
<dbReference type="SUPFAM" id="SSF88946">
    <property type="entry name" value="Sigma2 domain of RNA polymerase sigma factors"/>
    <property type="match status" value="1"/>
</dbReference>
<evidence type="ECO:0000259" key="3">
    <source>
        <dbReference type="Pfam" id="PF08281"/>
    </source>
</evidence>
<dbReference type="SUPFAM" id="SSF88659">
    <property type="entry name" value="Sigma3 and sigma4 domains of RNA polymerase sigma factors"/>
    <property type="match status" value="1"/>
</dbReference>
<keyword evidence="5" id="KW-1185">Reference proteome</keyword>
<gene>
    <name evidence="4" type="ORF">QYB97_16090</name>
</gene>
<dbReference type="NCBIfam" id="NF007214">
    <property type="entry name" value="PRK09636.1"/>
    <property type="match status" value="1"/>
</dbReference>
<reference evidence="4" key="1">
    <citation type="submission" date="2023-07" db="EMBL/GenBank/DDBJ databases">
        <title>Fictibacillus sp. isolated from freshwater pond.</title>
        <authorList>
            <person name="Kirdat K."/>
            <person name="Bhat A."/>
            <person name="Mourya A."/>
            <person name="Yadav A."/>
        </authorList>
    </citation>
    <scope>NUCLEOTIDE SEQUENCE</scope>
    <source>
        <strain evidence="4">NE201</strain>
    </source>
</reference>
<evidence type="ECO:0000313" key="4">
    <source>
        <dbReference type="EMBL" id="MDN4526007.1"/>
    </source>
</evidence>
<dbReference type="NCBIfam" id="TIGR02957">
    <property type="entry name" value="SigX4"/>
    <property type="match status" value="1"/>
</dbReference>
<dbReference type="InterPro" id="IPR007627">
    <property type="entry name" value="RNA_pol_sigma70_r2"/>
</dbReference>
<feature type="domain" description="RNA polymerase sigma-70 region 2" evidence="2">
    <location>
        <begin position="9"/>
        <end position="73"/>
    </location>
</feature>
<comment type="subunit">
    <text evidence="1">Interacts transiently with the RNA polymerase catalytic core formed by RpoA, RpoB, RpoC and RpoZ (2 alpha, 1 beta, 1 beta' and 1 omega subunit) to form the RNA polymerase holoenzyme that can initiate transcription.</text>
</comment>
<dbReference type="InterPro" id="IPR013249">
    <property type="entry name" value="RNA_pol_sigma70_r4_t2"/>
</dbReference>
<accession>A0ABT8I0F8</accession>
<dbReference type="InterPro" id="IPR052704">
    <property type="entry name" value="ECF_Sigma-70_Domain"/>
</dbReference>
<feature type="domain" description="RNA polymerase sigma factor 70 region 4 type 2" evidence="3">
    <location>
        <begin position="111"/>
        <end position="161"/>
    </location>
</feature>
<dbReference type="InterPro" id="IPR013324">
    <property type="entry name" value="RNA_pol_sigma_r3/r4-like"/>
</dbReference>
<dbReference type="Pfam" id="PF08281">
    <property type="entry name" value="Sigma70_r4_2"/>
    <property type="match status" value="1"/>
</dbReference>
<organism evidence="4 5">
    <name type="scientific">Fictibacillus fluitans</name>
    <dbReference type="NCBI Taxonomy" id="3058422"/>
    <lineage>
        <taxon>Bacteria</taxon>
        <taxon>Bacillati</taxon>
        <taxon>Bacillota</taxon>
        <taxon>Bacilli</taxon>
        <taxon>Bacillales</taxon>
        <taxon>Fictibacillaceae</taxon>
        <taxon>Fictibacillus</taxon>
    </lineage>
</organism>
<dbReference type="InterPro" id="IPR032710">
    <property type="entry name" value="NTF2-like_dom_sf"/>
</dbReference>
<dbReference type="EMBL" id="JAUHTR010000008">
    <property type="protein sequence ID" value="MDN4526007.1"/>
    <property type="molecule type" value="Genomic_DNA"/>
</dbReference>
<dbReference type="Proteomes" id="UP001172721">
    <property type="component" value="Unassembled WGS sequence"/>
</dbReference>
<dbReference type="InterPro" id="IPR013325">
    <property type="entry name" value="RNA_pol_sigma_r2"/>
</dbReference>
<proteinExistence type="predicted"/>
<dbReference type="InterPro" id="IPR014303">
    <property type="entry name" value="RNA_pol_sigma-70_ECF"/>
</dbReference>
<dbReference type="Gene3D" id="1.10.10.10">
    <property type="entry name" value="Winged helix-like DNA-binding domain superfamily/Winged helix DNA-binding domain"/>
    <property type="match status" value="1"/>
</dbReference>
<dbReference type="Pfam" id="PF04542">
    <property type="entry name" value="Sigma70_r2"/>
    <property type="match status" value="1"/>
</dbReference>
<evidence type="ECO:0000313" key="5">
    <source>
        <dbReference type="Proteomes" id="UP001172721"/>
    </source>
</evidence>
<dbReference type="PANTHER" id="PTHR30173:SF36">
    <property type="entry name" value="ECF RNA POLYMERASE SIGMA FACTOR SIGJ"/>
    <property type="match status" value="1"/>
</dbReference>
<comment type="caution">
    <text evidence="4">The sequence shown here is derived from an EMBL/GenBank/DDBJ whole genome shotgun (WGS) entry which is preliminary data.</text>
</comment>
<dbReference type="InterPro" id="IPR014284">
    <property type="entry name" value="RNA_pol_sigma-70_dom"/>
</dbReference>
<dbReference type="PANTHER" id="PTHR30173">
    <property type="entry name" value="SIGMA 19 FACTOR"/>
    <property type="match status" value="1"/>
</dbReference>
<dbReference type="NCBIfam" id="TIGR02937">
    <property type="entry name" value="sigma70-ECF"/>
    <property type="match status" value="1"/>
</dbReference>
<sequence>MEPLQSEQLFTDYRPLLFSLAYRMLGSVQDAEDIIQDVFIALNDTEAEHIENQKAYLCKMVTNRCIDLLKSARSQREHYVGTWLPEPLLTESTHDQNPSEYVSMRESVSTAYLLLLQQLSETERAVFLLKEVLDYSYKDIADIVGKSSTNCRQIFHRAKKSIGPPPQEHKMTQKGKLLTEQFFEALMKGDTGKLLNLLTADANLLTDGGGKVKAAIFPILGADRIVRFYLGIQSKLPPNLTLTFTSVNGMPGAILFSEEHIYSVLSFDVRDDKIQNIYSVSNPEKLSHIGV</sequence>